<dbReference type="InParanoid" id="H8MNJ3"/>
<feature type="domain" description="Right handed beta helix" evidence="2">
    <location>
        <begin position="189"/>
        <end position="375"/>
    </location>
</feature>
<feature type="chain" id="PRO_5003615613" description="Right handed beta helix domain-containing protein" evidence="1">
    <location>
        <begin position="26"/>
        <end position="389"/>
    </location>
</feature>
<evidence type="ECO:0000259" key="2">
    <source>
        <dbReference type="Pfam" id="PF13229"/>
    </source>
</evidence>
<dbReference type="InterPro" id="IPR006626">
    <property type="entry name" value="PbH1"/>
</dbReference>
<feature type="signal peptide" evidence="1">
    <location>
        <begin position="1"/>
        <end position="25"/>
    </location>
</feature>
<dbReference type="InterPro" id="IPR012334">
    <property type="entry name" value="Pectin_lyas_fold"/>
</dbReference>
<reference evidence="3 4" key="1">
    <citation type="journal article" date="2012" name="J. Bacteriol.">
        <title>Complete Genome Sequence of the Fruiting Myxobacterium Corallococcus coralloides DSM 2259.</title>
        <authorList>
            <person name="Huntley S."/>
            <person name="Zhang Y."/>
            <person name="Treuner-Lange A."/>
            <person name="Kneip S."/>
            <person name="Sensen C.W."/>
            <person name="Sogaard-Andersen L."/>
        </authorList>
    </citation>
    <scope>NUCLEOTIDE SEQUENCE [LARGE SCALE GENOMIC DNA]</scope>
    <source>
        <strain evidence="4">ATCC 25202 / DSM 2259 / NBRC 100086 / M2</strain>
    </source>
</reference>
<dbReference type="SUPFAM" id="SSF51126">
    <property type="entry name" value="Pectin lyase-like"/>
    <property type="match status" value="2"/>
</dbReference>
<dbReference type="RefSeq" id="WP_014397723.1">
    <property type="nucleotide sequence ID" value="NC_017030.1"/>
</dbReference>
<accession>H8MNJ3</accession>
<dbReference type="OrthoDB" id="5485398at2"/>
<gene>
    <name evidence="3" type="ordered locus">COCOR_04922</name>
</gene>
<dbReference type="Gene3D" id="2.160.20.10">
    <property type="entry name" value="Single-stranded right-handed beta-helix, Pectin lyase-like"/>
    <property type="match status" value="1"/>
</dbReference>
<proteinExistence type="predicted"/>
<sequence length="389" mass="41045">MHKAKGFFFTLAIAGLSLGAPAALAENRELLDARLQQAKPVECDVQCGDVITQHTKLKHDLSCPGTDEPALRIEGEGIVLDLGGHTVSRSSPDQRDTLGIVVSTNSMVRNGTIRGFGIAVETVGAAYLRLHELTFVDNGAAVYNFLGNFFLVTHSRFIGNSLGFGSEIDQATGTFDVRSSHFENNVLVVFLDGHSADILDSTFVANGLGVYCFAGGARIRSSTFARNEAVATTSPLIGGRDICGALRFEDSLIADNASFAPATTPVWNLIQFDMINNLVVGNDNGLAATARTVYIQGNTFWNNAGSGLTLGNSPLQSLPLTGIVRANQFLRNDGDGLRVLPLSTPTVIGNLALDNTGWGIHAVDAFDGGGNVARNNGAGDCEGIVCAPY</sequence>
<organism evidence="3 4">
    <name type="scientific">Corallococcus coralloides (strain ATCC 25202 / DSM 2259 / NBRC 100086 / M2)</name>
    <name type="common">Myxococcus coralloides</name>
    <dbReference type="NCBI Taxonomy" id="1144275"/>
    <lineage>
        <taxon>Bacteria</taxon>
        <taxon>Pseudomonadati</taxon>
        <taxon>Myxococcota</taxon>
        <taxon>Myxococcia</taxon>
        <taxon>Myxococcales</taxon>
        <taxon>Cystobacterineae</taxon>
        <taxon>Myxococcaceae</taxon>
        <taxon>Corallococcus</taxon>
    </lineage>
</organism>
<dbReference type="InterPro" id="IPR011050">
    <property type="entry name" value="Pectin_lyase_fold/virulence"/>
</dbReference>
<dbReference type="AlphaFoldDB" id="H8MNJ3"/>
<name>H8MNJ3_CORCM</name>
<dbReference type="InterPro" id="IPR039448">
    <property type="entry name" value="Beta_helix"/>
</dbReference>
<protein>
    <recommendedName>
        <fullName evidence="2">Right handed beta helix domain-containing protein</fullName>
    </recommendedName>
</protein>
<keyword evidence="1" id="KW-0732">Signal</keyword>
<keyword evidence="4" id="KW-1185">Reference proteome</keyword>
<dbReference type="SMART" id="SM00710">
    <property type="entry name" value="PbH1"/>
    <property type="match status" value="4"/>
</dbReference>
<evidence type="ECO:0000313" key="4">
    <source>
        <dbReference type="Proteomes" id="UP000007587"/>
    </source>
</evidence>
<evidence type="ECO:0000313" key="3">
    <source>
        <dbReference type="EMBL" id="AFE06100.1"/>
    </source>
</evidence>
<dbReference type="KEGG" id="ccx:COCOR_04922"/>
<dbReference type="Proteomes" id="UP000007587">
    <property type="component" value="Chromosome"/>
</dbReference>
<dbReference type="EMBL" id="CP003389">
    <property type="protein sequence ID" value="AFE06100.1"/>
    <property type="molecule type" value="Genomic_DNA"/>
</dbReference>
<dbReference type="eggNOG" id="ENOG5033JNE">
    <property type="taxonomic scope" value="Bacteria"/>
</dbReference>
<dbReference type="Pfam" id="PF13229">
    <property type="entry name" value="Beta_helix"/>
    <property type="match status" value="1"/>
</dbReference>
<dbReference type="HOGENOM" id="CLU_725054_0_0_7"/>
<evidence type="ECO:0000256" key="1">
    <source>
        <dbReference type="SAM" id="SignalP"/>
    </source>
</evidence>
<reference evidence="4" key="2">
    <citation type="submission" date="2012-03" db="EMBL/GenBank/DDBJ databases">
        <title>Genome sequence of the fruiting myxobacterium Corallococcus coralloides DSM 2259.</title>
        <authorList>
            <person name="Huntley S."/>
            <person name="Zhang Y."/>
            <person name="Treuner-Lange A."/>
            <person name="Sensen C.W."/>
            <person name="Sogaard-Andersen L."/>
        </authorList>
    </citation>
    <scope>NUCLEOTIDE SEQUENCE [LARGE SCALE GENOMIC DNA]</scope>
    <source>
        <strain evidence="4">ATCC 25202 / DSM 2259 / NBRC 100086 / M2</strain>
    </source>
</reference>